<dbReference type="EMBL" id="CM056743">
    <property type="protein sequence ID" value="KAJ8670471.1"/>
    <property type="molecule type" value="Genomic_DNA"/>
</dbReference>
<sequence length="704" mass="79620">MESSGTGIGRLDCYEDMFKEITRKLYGDDPDHRTSNVQNEFETVYKTEVEDTGNGTDVSEDEKWTLDEEPLKGTDGSRVAAYQAATSTWRCYECGDCMGGAPRDMAEHFVDMHSSRGLIEETNRVQRISGRKDYLSAANELRLEDVVSYLERLRDRAERGAPPSRRTQETQTVPATLLPVTSSFLLQELPTALPQHLHQIVMRDFQGNRCRSSASLAELVYEGNKVTILKFMTAQAQIIHMHTLRNEGGRSSGGGGRSSHGGNGATGKRYTCVYCPYGTDRRDLYTRHENIHREEKPFHCYVCFKPFSRADHVKKHFLRMHREHTYELSRIRRPPGSVQTPVIKSQQIKQENKSSSSSSTSSSSKGNQEKRYTCCYCSWSGVDNWCLKRHLNTHLKPFACALCEYKAARAERLATHVLKVHNRRQCSRCSYLAEDLAQLQMHQLQVHRVSSSHPIATSSSTSATSQQIQQQQQQQQTSVVQQTSQAENEPQQQTMTVLAVGGGRAPPGPPVFPASSAAIAPATTVIPPTTILGVASTPGIGYTWIDHQQHYESSSCEERFERRSRKQRTPRKISYVSETPVDEQPINCVTSSVCPSKTDQVSVTESTKEADRRSSEKFSRYKCLLCPKYGSARLKRYHSKASLLLHKLWKHPRDMIRRQRERHRRVIAQLVKEEPQEIPKTEITLKATVRFTRSSAAAAAAYQR</sequence>
<name>A0ACC2NHS6_9HYME</name>
<comment type="caution">
    <text evidence="1">The sequence shown here is derived from an EMBL/GenBank/DDBJ whole genome shotgun (WGS) entry which is preliminary data.</text>
</comment>
<accession>A0ACC2NHS6</accession>
<keyword evidence="2" id="KW-1185">Reference proteome</keyword>
<proteinExistence type="predicted"/>
<evidence type="ECO:0000313" key="1">
    <source>
        <dbReference type="EMBL" id="KAJ8670471.1"/>
    </source>
</evidence>
<gene>
    <name evidence="1" type="ORF">QAD02_001730</name>
</gene>
<protein>
    <submittedName>
        <fullName evidence="1">Uncharacterized protein</fullName>
    </submittedName>
</protein>
<organism evidence="1 2">
    <name type="scientific">Eretmocerus hayati</name>
    <dbReference type="NCBI Taxonomy" id="131215"/>
    <lineage>
        <taxon>Eukaryota</taxon>
        <taxon>Metazoa</taxon>
        <taxon>Ecdysozoa</taxon>
        <taxon>Arthropoda</taxon>
        <taxon>Hexapoda</taxon>
        <taxon>Insecta</taxon>
        <taxon>Pterygota</taxon>
        <taxon>Neoptera</taxon>
        <taxon>Endopterygota</taxon>
        <taxon>Hymenoptera</taxon>
        <taxon>Apocrita</taxon>
        <taxon>Proctotrupomorpha</taxon>
        <taxon>Chalcidoidea</taxon>
        <taxon>Aphelinidae</taxon>
        <taxon>Aphelininae</taxon>
        <taxon>Eretmocerus</taxon>
    </lineage>
</organism>
<evidence type="ECO:0000313" key="2">
    <source>
        <dbReference type="Proteomes" id="UP001239111"/>
    </source>
</evidence>
<reference evidence="1" key="1">
    <citation type="submission" date="2023-04" db="EMBL/GenBank/DDBJ databases">
        <title>A chromosome-level genome assembly of the parasitoid wasp Eretmocerus hayati.</title>
        <authorList>
            <person name="Zhong Y."/>
            <person name="Liu S."/>
            <person name="Liu Y."/>
        </authorList>
    </citation>
    <scope>NUCLEOTIDE SEQUENCE</scope>
    <source>
        <strain evidence="1">ZJU_SS_LIU_2023</strain>
    </source>
</reference>
<dbReference type="Proteomes" id="UP001239111">
    <property type="component" value="Chromosome 3"/>
</dbReference>